<dbReference type="GO" id="GO:0010150">
    <property type="term" value="P:leaf senescence"/>
    <property type="evidence" value="ECO:0007669"/>
    <property type="project" value="UniProtKB-ARBA"/>
</dbReference>
<dbReference type="Proteomes" id="UP001345219">
    <property type="component" value="Chromosome 17"/>
</dbReference>
<evidence type="ECO:0000313" key="3">
    <source>
        <dbReference type="Proteomes" id="UP001345219"/>
    </source>
</evidence>
<organism evidence="2 3">
    <name type="scientific">Trapa incisa</name>
    <dbReference type="NCBI Taxonomy" id="236973"/>
    <lineage>
        <taxon>Eukaryota</taxon>
        <taxon>Viridiplantae</taxon>
        <taxon>Streptophyta</taxon>
        <taxon>Embryophyta</taxon>
        <taxon>Tracheophyta</taxon>
        <taxon>Spermatophyta</taxon>
        <taxon>Magnoliopsida</taxon>
        <taxon>eudicotyledons</taxon>
        <taxon>Gunneridae</taxon>
        <taxon>Pentapetalae</taxon>
        <taxon>rosids</taxon>
        <taxon>malvids</taxon>
        <taxon>Myrtales</taxon>
        <taxon>Lythraceae</taxon>
        <taxon>Trapa</taxon>
    </lineage>
</organism>
<gene>
    <name evidence="2" type="ORF">SAY87_022677</name>
</gene>
<dbReference type="Pfam" id="PF04520">
    <property type="entry name" value="Senescence_reg"/>
    <property type="match status" value="1"/>
</dbReference>
<evidence type="ECO:0000256" key="1">
    <source>
        <dbReference type="ARBA" id="ARBA00034773"/>
    </source>
</evidence>
<dbReference type="AlphaFoldDB" id="A0AAN7K7I0"/>
<dbReference type="EMBL" id="JAXIOK010000011">
    <property type="protein sequence ID" value="KAK4759546.1"/>
    <property type="molecule type" value="Genomic_DNA"/>
</dbReference>
<name>A0AAN7K7I0_9MYRT</name>
<dbReference type="PANTHER" id="PTHR46525:SF6">
    <property type="entry name" value="ARABIDOPSIS THALIANA GENOMIC DNA, CHROMOSOME 5, P1 CLONE:MOK16"/>
    <property type="match status" value="1"/>
</dbReference>
<protein>
    <submittedName>
        <fullName evidence="2">Uncharacterized protein</fullName>
    </submittedName>
</protein>
<proteinExistence type="inferred from homology"/>
<evidence type="ECO:0000313" key="2">
    <source>
        <dbReference type="EMBL" id="KAK4759546.1"/>
    </source>
</evidence>
<reference evidence="2 3" key="1">
    <citation type="journal article" date="2023" name="Hortic Res">
        <title>Pangenome of water caltrop reveals structural variations and asymmetric subgenome divergence after allopolyploidization.</title>
        <authorList>
            <person name="Zhang X."/>
            <person name="Chen Y."/>
            <person name="Wang L."/>
            <person name="Yuan Y."/>
            <person name="Fang M."/>
            <person name="Shi L."/>
            <person name="Lu R."/>
            <person name="Comes H.P."/>
            <person name="Ma Y."/>
            <person name="Chen Y."/>
            <person name="Huang G."/>
            <person name="Zhou Y."/>
            <person name="Zheng Z."/>
            <person name="Qiu Y."/>
        </authorList>
    </citation>
    <scope>NUCLEOTIDE SEQUENCE [LARGE SCALE GENOMIC DNA]</scope>
    <source>
        <tissue evidence="2">Roots</tissue>
    </source>
</reference>
<keyword evidence="3" id="KW-1185">Reference proteome</keyword>
<comment type="caution">
    <text evidence="2">The sequence shown here is derived from an EMBL/GenBank/DDBJ whole genome shotgun (WGS) entry which is preliminary data.</text>
</comment>
<comment type="similarity">
    <text evidence="1">Belongs to the senescence regulator S40 family.</text>
</comment>
<dbReference type="InterPro" id="IPR007608">
    <property type="entry name" value="Senescence_reg_S40"/>
</dbReference>
<accession>A0AAN7K7I0</accession>
<dbReference type="PANTHER" id="PTHR46525">
    <property type="entry name" value="EMB|CAB72159.1"/>
    <property type="match status" value="1"/>
</dbReference>
<sequence>MTFAAFTTPSSAASRRKLDLPKRLLLQQRKAVGSTASSLPVNIPDWSKILKGDYDDHVDHSQHRGMDLGTGEDDAYHDCPEHDSEGSSTRVPPHEYLAMRRGASFSMHEGVGRTLKGRDLRRVRNASGTRLVLKTRSLIACEYIYIYIYIQSLGSSNTTSAISGPRQRDGYKAK</sequence>